<accession>A0ACB1B784</accession>
<sequence>MDDDYDNYVPQISTMDWQNLGQDNESSQMRVESSASAMGPSGSGSYLYGVAGASIPVAGRGQHHQRPFPGMGIMPTQPFGVGEYGQGQGYQTNDFVSSGPQSQMMNYQMQSQPVRSFDTMNPSYMAGDPSRQNVLQQGIISAAANTKSTKGARGSKKSKKVMALDQCSTSHQLEPQGIQSTKHMQVHNQLHITNQPYDISNASQLGNLKGPGPPANLSALSQASIQNAPHQSVAGFSTSESTSANQYRFSNIQNQQQQQFAQVQSQQKFQTQAVKSVSQIDEQQQLQKNGPVFVPYQHEQPVSVHSVDGYQQQQSEGSYINRQQFLQTGTVNTAHPAVVGYPAPYQAGYASNFIQKQDCSAGPSNSSIGISSPYQQQPYLTHPYNITRQQQQHQHIYRELFECDQQLASLIPQVQQNPELAIRVEKIQIRRQYLHAQLMQINYAMNTAVSAAMGSETAHGQLHSTEMHLSTTSHSVIPPQIAGQYSPHYSGQSSQHHFSAGHQQKLVNPNLNPYSQQQNCIQPHFSSQQYHPAPPIPPAPYHSNTVDANVVQQPLSPRQHQHQQPIASLQQYIPPLPSMSSPSVAVMSASNQVQVNIRPEVPGRTLISVYHGQDLQPNIAQPAISTVAADMQQSMNYDSQRQYQFPNHGDQQQDSSAKDSIPPEPLPPNLSREHKRRQQQQKLQEEQVKCLDQPCFQSPDTIRQNILPESENRLPSPPSPPMSLTSVSLSFLACETTANFSKTFPIYLLEVVEATYEASKPLIQIAEQNMQDLEVETTIEFNDNEATSAEQRDIVTEETEVTCNDKCTDIVEQIQEKHLQPQSSLKKSELLSDKSLVDEEDINDETAGFDVIINKKETKRGIKRRFTDDSDCLEADKVLDIQKPLVETTIEIKSEHLIQSTSETKLEEETAEKLEESTVEEFQQGDSSTNETTPVDDFAFSFQTTSNDSYNSFAASRQSGKNTKPRRKKRLILDWNKPDDEDYVTGRSEKRPRINKRANVKRKSGSSFTTDEACLDDLKLDSEFFVEKRSSRKKEIDKKTNYGEESDNEYEIRNPLPEQKETKESRIVERILGVRFAKRAVLNSDLTDKKDDQKLDDNEQVLDTEIPLKCNEEVVGVSEESNKEITDELTKTENSEEQDDSETKLPIQDSETIQNKEDLQIIDSEKIIDSENVEEVYVKFKGLSYLHCEWKTIQELEALGDKRVASKLNRWKLKFGNDSTTALDVQEDDEEQRDFFNEDYTVVSRVLDETYDKKEQQQYVFVKWKSLPYEESTWELEEDVPGQKLLDFRRRSEFDLFKLKEHPKISPKEFSSRLAIPKDKIYNNDNILREYQHEGVNWLLWTWINGRNCILADEMGLGKTVQSIVFLLSLYDIGVHGPFLIVVPLSTLGNWEQINAIVYHGGAVSRKIIRDYEFFYKKVDGRRRNVPKFDALITTYEVVVQEVEVLRRINFCVCIIDEAHRIKNRNCKLLQSGLLSLRMNHRVLLTGTPLQNNIQELFSLFNFLEPEQFANSEAFLQQFGQCQTEEQVQKLQEILKPMMLRRLKEDVEKELQPKEETIIEVQLSNIQKKYYRAVLERNFTHLMKGTTPSLINTMMQLRKCCCHPYLINGAEEQILNELKHIYPEKSEEERHVIGLISSSGKVVLVDKLLPKLRADGHRVLLFSQMVRVLDLLEEYFNIKGYPFERIDGNIRERQAAIDRFSKPENKDCFVFLLCTRAGGLGINLTAADTVIIFDSDWNPQNDLQAQARCHRIGQTKQVKIYRLITANTYEREMFDKASLKLGLDKAVLQSMRTECNLQSSHQLSRQEVEDLLRKGAYGAIMDEDNEDAKFGEEDIDTILERRAQTIKLEPGVKGSTFAKASFTLSHNRDDIDISDPDFWSKWAKKANIDVGALQGDFSSKHLIVHEPRARKKRFEEDNFKGNSESADDTISDDDDRHVKGSSRIAENVKSRSVRKKRRATGMASAGAEDDYKYPFNEDDTHSQGDEVRQRHKASASNRHPELACTIVQLKKVEKLLMQWGWGRWSTLKQFSELSEQELEHISRTLLLHCIREFRGDEKTQEFVWNLITPSECQDKISEKSEALENDTKASTDGDSKSKFYQGWAQKPEYNTLELGDKVTQTKELDKGKQGTSAIQHSEASESGTSTIQTLCQNKQQPLIKMKESSDIVTKPKLPSITKVNAGKQNVLTTSSSNINSSEKSTSVYNKSSLSELNKLMNNPEYMLQLLAMMGCSGTESSSSLGMNSLLNSLITSPSPSTSSTYSSTLNQQLQTLLALTTLTGSTDSSISTNSSLTSALASLFGNTGSSANIGSVSKASNSGSVGSVLPKSDDLKKLEIADLSTRSKQSLPSKQLNLGNVEKQNTSTTLSNTQSERSTSVNNKASLVGQNDYLKMMSNPQYFLQLLSLMGYGTDSSSSLGMNSLINPLIASPSPSTSAYNTTLQNQQLQTLLALNSFGTTDTNNTANSYLTAALASMSGSTGSAFKSGTGHASKTEIGSLDSTILGKSDSFKKLENRDLVARTKEPLPTKQQNIAKQNNSNALTTQSSSAKSTSVINKSLIGQSEYTKLMSNPQYLLQLLSMMGYSTDSSSSLGMNSLMNSLIASPASTSSTYDTSLQNQQLQTLLALNSLNGTTDLNNAAYSYLAAALASMSGSTSSAPKSGQKRQDTQDKCQQGHSGQKTKQNPS</sequence>
<dbReference type="EMBL" id="CAVMJV010000220">
    <property type="protein sequence ID" value="CAK5126021.1"/>
    <property type="molecule type" value="Genomic_DNA"/>
</dbReference>
<comment type="caution">
    <text evidence="1">The sequence shown here is derived from an EMBL/GenBank/DDBJ whole genome shotgun (WGS) entry which is preliminary data.</text>
</comment>
<proteinExistence type="predicted"/>
<protein>
    <submittedName>
        <fullName evidence="1">Uncharacterized protein</fullName>
    </submittedName>
</protein>
<reference evidence="1" key="1">
    <citation type="submission" date="2023-11" db="EMBL/GenBank/DDBJ databases">
        <authorList>
            <person name="Poullet M."/>
        </authorList>
    </citation>
    <scope>NUCLEOTIDE SEQUENCE</scope>
    <source>
        <strain evidence="1">E1834</strain>
    </source>
</reference>
<organism evidence="1 2">
    <name type="scientific">Meloidogyne enterolobii</name>
    <name type="common">Root-knot nematode worm</name>
    <name type="synonym">Meloidogyne mayaguensis</name>
    <dbReference type="NCBI Taxonomy" id="390850"/>
    <lineage>
        <taxon>Eukaryota</taxon>
        <taxon>Metazoa</taxon>
        <taxon>Ecdysozoa</taxon>
        <taxon>Nematoda</taxon>
        <taxon>Chromadorea</taxon>
        <taxon>Rhabditida</taxon>
        <taxon>Tylenchina</taxon>
        <taxon>Tylenchomorpha</taxon>
        <taxon>Tylenchoidea</taxon>
        <taxon>Meloidogynidae</taxon>
        <taxon>Meloidogyninae</taxon>
        <taxon>Meloidogyne</taxon>
    </lineage>
</organism>
<dbReference type="Proteomes" id="UP001497535">
    <property type="component" value="Unassembled WGS sequence"/>
</dbReference>
<evidence type="ECO:0000313" key="1">
    <source>
        <dbReference type="EMBL" id="CAK5126021.1"/>
    </source>
</evidence>
<name>A0ACB1B784_MELEN</name>
<evidence type="ECO:0000313" key="2">
    <source>
        <dbReference type="Proteomes" id="UP001497535"/>
    </source>
</evidence>
<keyword evidence="2" id="KW-1185">Reference proteome</keyword>
<gene>
    <name evidence="1" type="ORF">MENTE1834_LOCUS48179</name>
</gene>